<evidence type="ECO:0000256" key="3">
    <source>
        <dbReference type="ARBA" id="ARBA00023136"/>
    </source>
</evidence>
<dbReference type="GO" id="GO:0005543">
    <property type="term" value="F:phospholipid binding"/>
    <property type="evidence" value="ECO:0007669"/>
    <property type="project" value="InterPro"/>
</dbReference>
<dbReference type="SUPFAM" id="SSF50729">
    <property type="entry name" value="PH domain-like"/>
    <property type="match status" value="1"/>
</dbReference>
<dbReference type="GO" id="GO:0005886">
    <property type="term" value="C:plasma membrane"/>
    <property type="evidence" value="ECO:0007669"/>
    <property type="project" value="UniProtKB-SubCell"/>
</dbReference>
<feature type="non-terminal residue" evidence="7">
    <location>
        <position position="689"/>
    </location>
</feature>
<dbReference type="CDD" id="cd00171">
    <property type="entry name" value="Sec7"/>
    <property type="match status" value="1"/>
</dbReference>
<feature type="region of interest" description="Disordered" evidence="4">
    <location>
        <begin position="101"/>
        <end position="164"/>
    </location>
</feature>
<dbReference type="InterPro" id="IPR041681">
    <property type="entry name" value="PH_9"/>
</dbReference>
<sequence>MAAIAHAHTPIGAPEVLDGAPASMSGMSLGSRNSDGRSPRCEAFLMTGDKILNLTPNISPCYAKLAGEQLPPNSQIAETPRRPLDHEFPSVRRSRIPKRDFGQVASNSKEGSEERTLQVISPLNLVDCQPENSRANEKADGNRELEQGPSTPLETEEKMSFEGVPTRERIDSSMQTSICAMAPTSSHPQLRHKTSSSDTFVIAKGSPTKDSAVTVNAVMNTPRKSVTPITSGCTSPAINRIRTMASGSISSAGRLDHSGNPAATLARHLFCLNGHTTAQVAQQLDLQNDFARVVTEYYFNLLQFQGKRIDAAIREFMSRVELIGETAQRERLLQHFSERYYECNPSLFKSTDDVHALTCALLLLNSDLHNPNNGKKMTAREFVNNIAGTGTSIEPRLLKALYNSIKQKPIIADQPVTTLSRNGTIKKALRLAEVDPESQVEYKSGWLMRKCLYDSEGTRTPFGRRGWRMWYVRLRGLALYFDREEVIKKRSRWETFSNTILLHHAVASEALDYDKKPHCFRLRTANFGEYLFQTSDSVEVANWISEINFVCASLSTKSLPPAVSACSFTKPRLPALPSTASLPDQVKNHENACATLKHQLETVRENAPPINAKGRVVHEFFYRERFLTAEIERYDRYAIILRHKLGPQVLAKLGGGSSDSTSGVHSKSDLADDADKLSYREALQHNGHY</sequence>
<name>A0AA36CP26_9BILA</name>
<evidence type="ECO:0000256" key="2">
    <source>
        <dbReference type="ARBA" id="ARBA00022475"/>
    </source>
</evidence>
<dbReference type="SMART" id="SM00233">
    <property type="entry name" value="PH"/>
    <property type="match status" value="1"/>
</dbReference>
<dbReference type="Proteomes" id="UP001177023">
    <property type="component" value="Unassembled WGS sequence"/>
</dbReference>
<dbReference type="PANTHER" id="PTHR10663:SF376">
    <property type="entry name" value="PH AND SEC7 DOMAIN-CONTAINING PROTEIN"/>
    <property type="match status" value="1"/>
</dbReference>
<feature type="compositionally biased region" description="Basic and acidic residues" evidence="4">
    <location>
        <begin position="134"/>
        <end position="146"/>
    </location>
</feature>
<dbReference type="InterPro" id="IPR001605">
    <property type="entry name" value="PH_dom-spectrin-type"/>
</dbReference>
<dbReference type="PRINTS" id="PR00683">
    <property type="entry name" value="SPECTRINPH"/>
</dbReference>
<comment type="caution">
    <text evidence="7">The sequence shown here is derived from an EMBL/GenBank/DDBJ whole genome shotgun (WGS) entry which is preliminary data.</text>
</comment>
<dbReference type="PANTHER" id="PTHR10663">
    <property type="entry name" value="GUANYL-NUCLEOTIDE EXCHANGE FACTOR"/>
    <property type="match status" value="1"/>
</dbReference>
<dbReference type="InterPro" id="IPR000904">
    <property type="entry name" value="Sec7_dom"/>
</dbReference>
<evidence type="ECO:0000313" key="8">
    <source>
        <dbReference type="Proteomes" id="UP001177023"/>
    </source>
</evidence>
<dbReference type="AlphaFoldDB" id="A0AA36CP26"/>
<comment type="subcellular location">
    <subcellularLocation>
        <location evidence="1">Cell membrane</location>
    </subcellularLocation>
</comment>
<dbReference type="InterPro" id="IPR011993">
    <property type="entry name" value="PH-like_dom_sf"/>
</dbReference>
<evidence type="ECO:0000259" key="5">
    <source>
        <dbReference type="PROSITE" id="PS50003"/>
    </source>
</evidence>
<dbReference type="Gene3D" id="1.10.1000.11">
    <property type="entry name" value="Arf Nucleotide-binding Site Opener,domain 2"/>
    <property type="match status" value="1"/>
</dbReference>
<dbReference type="PROSITE" id="PS50190">
    <property type="entry name" value="SEC7"/>
    <property type="match status" value="1"/>
</dbReference>
<keyword evidence="8" id="KW-1185">Reference proteome</keyword>
<dbReference type="SMART" id="SM00222">
    <property type="entry name" value="Sec7"/>
    <property type="match status" value="1"/>
</dbReference>
<evidence type="ECO:0000259" key="6">
    <source>
        <dbReference type="PROSITE" id="PS50190"/>
    </source>
</evidence>
<gene>
    <name evidence="7" type="ORF">MSPICULIGERA_LOCUS9912</name>
</gene>
<feature type="region of interest" description="Disordered" evidence="4">
    <location>
        <begin position="1"/>
        <end position="37"/>
    </location>
</feature>
<dbReference type="InterPro" id="IPR001849">
    <property type="entry name" value="PH_domain"/>
</dbReference>
<organism evidence="7 8">
    <name type="scientific">Mesorhabditis spiculigera</name>
    <dbReference type="NCBI Taxonomy" id="96644"/>
    <lineage>
        <taxon>Eukaryota</taxon>
        <taxon>Metazoa</taxon>
        <taxon>Ecdysozoa</taxon>
        <taxon>Nematoda</taxon>
        <taxon>Chromadorea</taxon>
        <taxon>Rhabditida</taxon>
        <taxon>Rhabditina</taxon>
        <taxon>Rhabditomorpha</taxon>
        <taxon>Rhabditoidea</taxon>
        <taxon>Rhabditidae</taxon>
        <taxon>Mesorhabditinae</taxon>
        <taxon>Mesorhabditis</taxon>
    </lineage>
</organism>
<accession>A0AA36CP26</accession>
<dbReference type="InterPro" id="IPR035999">
    <property type="entry name" value="Sec7_dom_sf"/>
</dbReference>
<keyword evidence="2" id="KW-1003">Cell membrane</keyword>
<reference evidence="7" key="1">
    <citation type="submission" date="2023-06" db="EMBL/GenBank/DDBJ databases">
        <authorList>
            <person name="Delattre M."/>
        </authorList>
    </citation>
    <scope>NUCLEOTIDE SEQUENCE</scope>
    <source>
        <strain evidence="7">AF72</strain>
    </source>
</reference>
<dbReference type="InterPro" id="IPR023394">
    <property type="entry name" value="Sec7_C_sf"/>
</dbReference>
<proteinExistence type="predicted"/>
<feature type="compositionally biased region" description="Basic and acidic residues" evidence="4">
    <location>
        <begin position="155"/>
        <end position="164"/>
    </location>
</feature>
<feature type="domain" description="SEC7" evidence="6">
    <location>
        <begin position="222"/>
        <end position="408"/>
    </location>
</feature>
<dbReference type="GO" id="GO:0032012">
    <property type="term" value="P:regulation of ARF protein signal transduction"/>
    <property type="evidence" value="ECO:0007669"/>
    <property type="project" value="InterPro"/>
</dbReference>
<evidence type="ECO:0000256" key="4">
    <source>
        <dbReference type="SAM" id="MobiDB-lite"/>
    </source>
</evidence>
<dbReference type="SUPFAM" id="SSF48425">
    <property type="entry name" value="Sec7 domain"/>
    <property type="match status" value="1"/>
</dbReference>
<dbReference type="Pfam" id="PF15410">
    <property type="entry name" value="PH_9"/>
    <property type="match status" value="1"/>
</dbReference>
<feature type="domain" description="PH" evidence="5">
    <location>
        <begin position="440"/>
        <end position="552"/>
    </location>
</feature>
<dbReference type="PROSITE" id="PS50003">
    <property type="entry name" value="PH_DOMAIN"/>
    <property type="match status" value="1"/>
</dbReference>
<evidence type="ECO:0000313" key="7">
    <source>
        <dbReference type="EMBL" id="CAJ0571508.1"/>
    </source>
</evidence>
<keyword evidence="3" id="KW-0472">Membrane</keyword>
<dbReference type="EMBL" id="CATQJA010002568">
    <property type="protein sequence ID" value="CAJ0571508.1"/>
    <property type="molecule type" value="Genomic_DNA"/>
</dbReference>
<dbReference type="Gene3D" id="2.30.29.30">
    <property type="entry name" value="Pleckstrin-homology domain (PH domain)/Phosphotyrosine-binding domain (PTB)"/>
    <property type="match status" value="1"/>
</dbReference>
<dbReference type="Pfam" id="PF01369">
    <property type="entry name" value="Sec7"/>
    <property type="match status" value="1"/>
</dbReference>
<protein>
    <submittedName>
        <fullName evidence="7">Uncharacterized protein</fullName>
    </submittedName>
</protein>
<dbReference type="GO" id="GO:0005085">
    <property type="term" value="F:guanyl-nucleotide exchange factor activity"/>
    <property type="evidence" value="ECO:0007669"/>
    <property type="project" value="InterPro"/>
</dbReference>
<evidence type="ECO:0000256" key="1">
    <source>
        <dbReference type="ARBA" id="ARBA00004236"/>
    </source>
</evidence>